<protein>
    <submittedName>
        <fullName evidence="1">Uncharacterized protein</fullName>
    </submittedName>
</protein>
<accession>A0ABW7YGP1</accession>
<organism evidence="1 2">
    <name type="scientific">Streptomyces cellulosae</name>
    <dbReference type="NCBI Taxonomy" id="1968"/>
    <lineage>
        <taxon>Bacteria</taxon>
        <taxon>Bacillati</taxon>
        <taxon>Actinomycetota</taxon>
        <taxon>Actinomycetes</taxon>
        <taxon>Kitasatosporales</taxon>
        <taxon>Streptomycetaceae</taxon>
        <taxon>Streptomyces</taxon>
    </lineage>
</organism>
<dbReference type="Proteomes" id="UP001612415">
    <property type="component" value="Unassembled WGS sequence"/>
</dbReference>
<name>A0ABW7YGP1_STRCE</name>
<dbReference type="EMBL" id="JBITDC010000030">
    <property type="protein sequence ID" value="MFI5681584.1"/>
    <property type="molecule type" value="Genomic_DNA"/>
</dbReference>
<keyword evidence="2" id="KW-1185">Reference proteome</keyword>
<sequence length="99" mass="9816">MAPGLVDVVLHASSCQGAVDAPGCDGIRGGVGVDAFDQRVLHQAGERFVQVVAGDVGSGEVGGRRGEEEGQVDGLLIAGGVEQPPQEGIHGVTETGGAV</sequence>
<dbReference type="RefSeq" id="WP_398662370.1">
    <property type="nucleotide sequence ID" value="NZ_JBITDC010000030.1"/>
</dbReference>
<gene>
    <name evidence="1" type="ORF">ACIA8P_44535</name>
</gene>
<comment type="caution">
    <text evidence="1">The sequence shown here is derived from an EMBL/GenBank/DDBJ whole genome shotgun (WGS) entry which is preliminary data.</text>
</comment>
<reference evidence="1 2" key="1">
    <citation type="submission" date="2024-10" db="EMBL/GenBank/DDBJ databases">
        <title>The Natural Products Discovery Center: Release of the First 8490 Sequenced Strains for Exploring Actinobacteria Biosynthetic Diversity.</title>
        <authorList>
            <person name="Kalkreuter E."/>
            <person name="Kautsar S.A."/>
            <person name="Yang D."/>
            <person name="Bader C.D."/>
            <person name="Teijaro C.N."/>
            <person name="Fluegel L."/>
            <person name="Davis C.M."/>
            <person name="Simpson J.R."/>
            <person name="Lauterbach L."/>
            <person name="Steele A.D."/>
            <person name="Gui C."/>
            <person name="Meng S."/>
            <person name="Li G."/>
            <person name="Viehrig K."/>
            <person name="Ye F."/>
            <person name="Su P."/>
            <person name="Kiefer A.F."/>
            <person name="Nichols A."/>
            <person name="Cepeda A.J."/>
            <person name="Yan W."/>
            <person name="Fan B."/>
            <person name="Jiang Y."/>
            <person name="Adhikari A."/>
            <person name="Zheng C.-J."/>
            <person name="Schuster L."/>
            <person name="Cowan T.M."/>
            <person name="Smanski M.J."/>
            <person name="Chevrette M.G."/>
            <person name="De Carvalho L.P.S."/>
            <person name="Shen B."/>
        </authorList>
    </citation>
    <scope>NUCLEOTIDE SEQUENCE [LARGE SCALE GENOMIC DNA]</scope>
    <source>
        <strain evidence="1 2">NPDC051599</strain>
    </source>
</reference>
<evidence type="ECO:0000313" key="1">
    <source>
        <dbReference type="EMBL" id="MFI5681584.1"/>
    </source>
</evidence>
<proteinExistence type="predicted"/>
<evidence type="ECO:0000313" key="2">
    <source>
        <dbReference type="Proteomes" id="UP001612415"/>
    </source>
</evidence>